<evidence type="ECO:0000313" key="1">
    <source>
        <dbReference type="EMBL" id="PPS20055.1"/>
    </source>
</evidence>
<sequence length="123" mass="13483">MEEQQPVILNGLLLEFDQVVSIITMSRVPFDLQGFTIALLDAKTLQQGHLSRVAFSANVAVVNKNVLAQNVPPCGQQVTMEEQQYAILNGLPPQFDYVVSIITTSRVPFDLQGVTIALLDVEA</sequence>
<proteinExistence type="predicted"/>
<evidence type="ECO:0000313" key="2">
    <source>
        <dbReference type="Proteomes" id="UP000239757"/>
    </source>
</evidence>
<organism evidence="1 2">
    <name type="scientific">Gossypium barbadense</name>
    <name type="common">Sea Island cotton</name>
    <name type="synonym">Hibiscus barbadensis</name>
    <dbReference type="NCBI Taxonomy" id="3634"/>
    <lineage>
        <taxon>Eukaryota</taxon>
        <taxon>Viridiplantae</taxon>
        <taxon>Streptophyta</taxon>
        <taxon>Embryophyta</taxon>
        <taxon>Tracheophyta</taxon>
        <taxon>Spermatophyta</taxon>
        <taxon>Magnoliopsida</taxon>
        <taxon>eudicotyledons</taxon>
        <taxon>Gunneridae</taxon>
        <taxon>Pentapetalae</taxon>
        <taxon>rosids</taxon>
        <taxon>malvids</taxon>
        <taxon>Malvales</taxon>
        <taxon>Malvaceae</taxon>
        <taxon>Malvoideae</taxon>
        <taxon>Gossypium</taxon>
    </lineage>
</organism>
<dbReference type="AlphaFoldDB" id="A0A2P5YWT0"/>
<dbReference type="OrthoDB" id="1002047at2759"/>
<reference evidence="1 2" key="1">
    <citation type="submission" date="2015-01" db="EMBL/GenBank/DDBJ databases">
        <title>Genome of allotetraploid Gossypium barbadense reveals genomic plasticity and fiber elongation in cotton evolution.</title>
        <authorList>
            <person name="Chen X."/>
            <person name="Liu X."/>
            <person name="Zhao B."/>
            <person name="Zheng H."/>
            <person name="Hu Y."/>
            <person name="Lu G."/>
            <person name="Yang C."/>
            <person name="Chen J."/>
            <person name="Shan C."/>
            <person name="Zhang L."/>
            <person name="Zhou Y."/>
            <person name="Wang L."/>
            <person name="Guo W."/>
            <person name="Bai Y."/>
            <person name="Ruan J."/>
            <person name="Shangguan X."/>
            <person name="Mao Y."/>
            <person name="Jiang J."/>
            <person name="Zhu Y."/>
            <person name="Lei J."/>
            <person name="Kang H."/>
            <person name="Chen S."/>
            <person name="He X."/>
            <person name="Wang R."/>
            <person name="Wang Y."/>
            <person name="Chen J."/>
            <person name="Wang L."/>
            <person name="Yu S."/>
            <person name="Wang B."/>
            <person name="Wei J."/>
            <person name="Song S."/>
            <person name="Lu X."/>
            <person name="Gao Z."/>
            <person name="Gu W."/>
            <person name="Deng X."/>
            <person name="Ma D."/>
            <person name="Wang S."/>
            <person name="Liang W."/>
            <person name="Fang L."/>
            <person name="Cai C."/>
            <person name="Zhu X."/>
            <person name="Zhou B."/>
            <person name="Zhang Y."/>
            <person name="Chen Z."/>
            <person name="Xu S."/>
            <person name="Zhu R."/>
            <person name="Wang S."/>
            <person name="Zhang T."/>
            <person name="Zhao G."/>
        </authorList>
    </citation>
    <scope>NUCLEOTIDE SEQUENCE [LARGE SCALE GENOMIC DNA]</scope>
    <source>
        <strain evidence="2">cv. Xinhai21</strain>
        <tissue evidence="1">Leaf</tissue>
    </source>
</reference>
<protein>
    <submittedName>
        <fullName evidence="1">Uncharacterized protein</fullName>
    </submittedName>
</protein>
<name>A0A2P5YWT0_GOSBA</name>
<dbReference type="EMBL" id="KZ662717">
    <property type="protein sequence ID" value="PPS20055.1"/>
    <property type="molecule type" value="Genomic_DNA"/>
</dbReference>
<accession>A0A2P5YWT0</accession>
<dbReference type="Proteomes" id="UP000239757">
    <property type="component" value="Unassembled WGS sequence"/>
</dbReference>
<gene>
    <name evidence="1" type="ORF">GOBAR_AA00508</name>
</gene>